<dbReference type="Gene3D" id="1.10.10.10">
    <property type="entry name" value="Winged helix-like DNA-binding domain superfamily/Winged helix DNA-binding domain"/>
    <property type="match status" value="1"/>
</dbReference>
<evidence type="ECO:0000256" key="4">
    <source>
        <dbReference type="SAM" id="MobiDB-lite"/>
    </source>
</evidence>
<dbReference type="RefSeq" id="WP_322455906.1">
    <property type="nucleotide sequence ID" value="NZ_CP141059.1"/>
</dbReference>
<evidence type="ECO:0000256" key="2">
    <source>
        <dbReference type="ARBA" id="ARBA00023125"/>
    </source>
</evidence>
<dbReference type="InterPro" id="IPR000524">
    <property type="entry name" value="Tscrpt_reg_HTH_GntR"/>
</dbReference>
<keyword evidence="2" id="KW-0238">DNA-binding</keyword>
<dbReference type="InterPro" id="IPR008920">
    <property type="entry name" value="TF_FadR/GntR_C"/>
</dbReference>
<feature type="region of interest" description="Disordered" evidence="4">
    <location>
        <begin position="1"/>
        <end position="27"/>
    </location>
</feature>
<protein>
    <submittedName>
        <fullName evidence="6">FCD domain-containing protein</fullName>
    </submittedName>
</protein>
<dbReference type="SMART" id="SM00895">
    <property type="entry name" value="FCD"/>
    <property type="match status" value="1"/>
</dbReference>
<dbReference type="SUPFAM" id="SSF48008">
    <property type="entry name" value="GntR ligand-binding domain-like"/>
    <property type="match status" value="1"/>
</dbReference>
<evidence type="ECO:0000256" key="3">
    <source>
        <dbReference type="ARBA" id="ARBA00023163"/>
    </source>
</evidence>
<dbReference type="SMART" id="SM00345">
    <property type="entry name" value="HTH_GNTR"/>
    <property type="match status" value="1"/>
</dbReference>
<name>A0ABZ0ZM10_9ACTN</name>
<evidence type="ECO:0000313" key="6">
    <source>
        <dbReference type="EMBL" id="WQQ25378.1"/>
    </source>
</evidence>
<feature type="compositionally biased region" description="Basic and acidic residues" evidence="4">
    <location>
        <begin position="12"/>
        <end position="21"/>
    </location>
</feature>
<dbReference type="InterPro" id="IPR036390">
    <property type="entry name" value="WH_DNA-bd_sf"/>
</dbReference>
<organism evidence="6 7">
    <name type="scientific">Nocardioides bizhenqiangii</name>
    <dbReference type="NCBI Taxonomy" id="3095076"/>
    <lineage>
        <taxon>Bacteria</taxon>
        <taxon>Bacillati</taxon>
        <taxon>Actinomycetota</taxon>
        <taxon>Actinomycetes</taxon>
        <taxon>Propionibacteriales</taxon>
        <taxon>Nocardioidaceae</taxon>
        <taxon>Nocardioides</taxon>
    </lineage>
</organism>
<keyword evidence="7" id="KW-1185">Reference proteome</keyword>
<reference evidence="7" key="1">
    <citation type="submission" date="2023-12" db="EMBL/GenBank/DDBJ databases">
        <title>Novel species in genus Nocardioides.</title>
        <authorList>
            <person name="Zhou H."/>
        </authorList>
    </citation>
    <scope>NUCLEOTIDE SEQUENCE [LARGE SCALE GENOMIC DNA]</scope>
    <source>
        <strain evidence="7">HM61</strain>
    </source>
</reference>
<dbReference type="PRINTS" id="PR00035">
    <property type="entry name" value="HTHGNTR"/>
</dbReference>
<dbReference type="SUPFAM" id="SSF46785">
    <property type="entry name" value="Winged helix' DNA-binding domain"/>
    <property type="match status" value="1"/>
</dbReference>
<dbReference type="PANTHER" id="PTHR43537:SF5">
    <property type="entry name" value="UXU OPERON TRANSCRIPTIONAL REGULATOR"/>
    <property type="match status" value="1"/>
</dbReference>
<accession>A0ABZ0ZM10</accession>
<evidence type="ECO:0000313" key="7">
    <source>
        <dbReference type="Proteomes" id="UP001327225"/>
    </source>
</evidence>
<dbReference type="EMBL" id="CP141059">
    <property type="protein sequence ID" value="WQQ25378.1"/>
    <property type="molecule type" value="Genomic_DNA"/>
</dbReference>
<dbReference type="PANTHER" id="PTHR43537">
    <property type="entry name" value="TRANSCRIPTIONAL REGULATOR, GNTR FAMILY"/>
    <property type="match status" value="1"/>
</dbReference>
<evidence type="ECO:0000256" key="1">
    <source>
        <dbReference type="ARBA" id="ARBA00023015"/>
    </source>
</evidence>
<proteinExistence type="predicted"/>
<evidence type="ECO:0000259" key="5">
    <source>
        <dbReference type="PROSITE" id="PS50949"/>
    </source>
</evidence>
<feature type="domain" description="HTH gntR-type" evidence="5">
    <location>
        <begin position="27"/>
        <end position="97"/>
    </location>
</feature>
<dbReference type="PROSITE" id="PS50949">
    <property type="entry name" value="HTH_GNTR"/>
    <property type="match status" value="1"/>
</dbReference>
<dbReference type="Pfam" id="PF00392">
    <property type="entry name" value="GntR"/>
    <property type="match status" value="1"/>
</dbReference>
<keyword evidence="3" id="KW-0804">Transcription</keyword>
<dbReference type="Gene3D" id="1.20.120.530">
    <property type="entry name" value="GntR ligand-binding domain-like"/>
    <property type="match status" value="1"/>
</dbReference>
<gene>
    <name evidence="6" type="ORF">SHK19_15580</name>
</gene>
<dbReference type="InterPro" id="IPR036388">
    <property type="entry name" value="WH-like_DNA-bd_sf"/>
</dbReference>
<dbReference type="Pfam" id="PF07729">
    <property type="entry name" value="FCD"/>
    <property type="match status" value="1"/>
</dbReference>
<keyword evidence="1" id="KW-0805">Transcription regulation</keyword>
<sequence length="260" mass="29046">MTNGSGGLPIEYRPHFDRHSGEAATPEKASVEVARRIIDDLVRQGYQVGDRFPAEPDMLKVYEVSRETLREGLRLLEVQGLISIRRGPGGGPRVAPVNAAYLARSASLYFHVAGATYREVFEAWLDMEPTLVARVARKDDRDEVENAMKPFLATELAHDPRAVFDSAAAFHSEIGRLSGNRVLVLLLQSINHILTELMMERIDLTQSGSQIEHDHVALARAIANGHARKAETLAREHIIHLWDDFEARAGGRIDDVVDWR</sequence>
<dbReference type="Proteomes" id="UP001327225">
    <property type="component" value="Chromosome"/>
</dbReference>
<dbReference type="InterPro" id="IPR011711">
    <property type="entry name" value="GntR_C"/>
</dbReference>